<evidence type="ECO:0000256" key="1">
    <source>
        <dbReference type="SAM" id="SignalP"/>
    </source>
</evidence>
<feature type="signal peptide" evidence="1">
    <location>
        <begin position="1"/>
        <end position="28"/>
    </location>
</feature>
<evidence type="ECO:0000313" key="2">
    <source>
        <dbReference type="EMBL" id="KIK45980.1"/>
    </source>
</evidence>
<evidence type="ECO:0000313" key="3">
    <source>
        <dbReference type="Proteomes" id="UP000054485"/>
    </source>
</evidence>
<proteinExistence type="predicted"/>
<protein>
    <recommendedName>
        <fullName evidence="4">Secreted protein</fullName>
    </recommendedName>
</protein>
<organism evidence="2 3">
    <name type="scientific">Suillus luteus UH-Slu-Lm8-n1</name>
    <dbReference type="NCBI Taxonomy" id="930992"/>
    <lineage>
        <taxon>Eukaryota</taxon>
        <taxon>Fungi</taxon>
        <taxon>Dikarya</taxon>
        <taxon>Basidiomycota</taxon>
        <taxon>Agaricomycotina</taxon>
        <taxon>Agaricomycetes</taxon>
        <taxon>Agaricomycetidae</taxon>
        <taxon>Boletales</taxon>
        <taxon>Suillineae</taxon>
        <taxon>Suillaceae</taxon>
        <taxon>Suillus</taxon>
    </lineage>
</organism>
<dbReference type="AlphaFoldDB" id="A0A0D0A7B4"/>
<reference evidence="2 3" key="1">
    <citation type="submission" date="2014-04" db="EMBL/GenBank/DDBJ databases">
        <authorList>
            <consortium name="DOE Joint Genome Institute"/>
            <person name="Kuo A."/>
            <person name="Ruytinx J."/>
            <person name="Rineau F."/>
            <person name="Colpaert J."/>
            <person name="Kohler A."/>
            <person name="Nagy L.G."/>
            <person name="Floudas D."/>
            <person name="Copeland A."/>
            <person name="Barry K.W."/>
            <person name="Cichocki N."/>
            <person name="Veneault-Fourrey C."/>
            <person name="LaButti K."/>
            <person name="Lindquist E.A."/>
            <person name="Lipzen A."/>
            <person name="Lundell T."/>
            <person name="Morin E."/>
            <person name="Murat C."/>
            <person name="Sun H."/>
            <person name="Tunlid A."/>
            <person name="Henrissat B."/>
            <person name="Grigoriev I.V."/>
            <person name="Hibbett D.S."/>
            <person name="Martin F."/>
            <person name="Nordberg H.P."/>
            <person name="Cantor M.N."/>
            <person name="Hua S.X."/>
        </authorList>
    </citation>
    <scope>NUCLEOTIDE SEQUENCE [LARGE SCALE GENOMIC DNA]</scope>
    <source>
        <strain evidence="2 3">UH-Slu-Lm8-n1</strain>
    </source>
</reference>
<accession>A0A0D0A7B4</accession>
<reference evidence="3" key="2">
    <citation type="submission" date="2015-01" db="EMBL/GenBank/DDBJ databases">
        <title>Evolutionary Origins and Diversification of the Mycorrhizal Mutualists.</title>
        <authorList>
            <consortium name="DOE Joint Genome Institute"/>
            <consortium name="Mycorrhizal Genomics Consortium"/>
            <person name="Kohler A."/>
            <person name="Kuo A."/>
            <person name="Nagy L.G."/>
            <person name="Floudas D."/>
            <person name="Copeland A."/>
            <person name="Barry K.W."/>
            <person name="Cichocki N."/>
            <person name="Veneault-Fourrey C."/>
            <person name="LaButti K."/>
            <person name="Lindquist E.A."/>
            <person name="Lipzen A."/>
            <person name="Lundell T."/>
            <person name="Morin E."/>
            <person name="Murat C."/>
            <person name="Riley R."/>
            <person name="Ohm R."/>
            <person name="Sun H."/>
            <person name="Tunlid A."/>
            <person name="Henrissat B."/>
            <person name="Grigoriev I.V."/>
            <person name="Hibbett D.S."/>
            <person name="Martin F."/>
        </authorList>
    </citation>
    <scope>NUCLEOTIDE SEQUENCE [LARGE SCALE GENOMIC DNA]</scope>
    <source>
        <strain evidence="3">UH-Slu-Lm8-n1</strain>
    </source>
</reference>
<evidence type="ECO:0008006" key="4">
    <source>
        <dbReference type="Google" id="ProtNLM"/>
    </source>
</evidence>
<gene>
    <name evidence="2" type="ORF">CY34DRAFT_473482</name>
</gene>
<keyword evidence="3" id="KW-1185">Reference proteome</keyword>
<dbReference type="HOGENOM" id="CLU_2172747_0_0_1"/>
<feature type="chain" id="PRO_5002207059" description="Secreted protein" evidence="1">
    <location>
        <begin position="29"/>
        <end position="110"/>
    </location>
</feature>
<dbReference type="EMBL" id="KN835165">
    <property type="protein sequence ID" value="KIK45980.1"/>
    <property type="molecule type" value="Genomic_DNA"/>
</dbReference>
<sequence length="110" mass="12249">MSQSSTGRLLVHFNFYLLFISISAFSSASQLERHLGAFSRRRARDDSHRSEQISAAVIVIERLNATDICCSWQPSESFILAFLEAYSSIVILPAGLLSCAKVWHRRGSGT</sequence>
<dbReference type="Proteomes" id="UP000054485">
    <property type="component" value="Unassembled WGS sequence"/>
</dbReference>
<dbReference type="InParanoid" id="A0A0D0A7B4"/>
<keyword evidence="1" id="KW-0732">Signal</keyword>
<name>A0A0D0A7B4_9AGAM</name>